<dbReference type="EMBL" id="KC595276">
    <property type="protein sequence ID" value="AGK84786.1"/>
    <property type="molecule type" value="Genomic_DNA"/>
</dbReference>
<gene>
    <name evidence="2" type="ORF">metaSSY_00320</name>
</gene>
<accession>R4JIE1</accession>
<sequence length="170" mass="19577">MSGETMDNLVWKDLWYTAQTVKVYELCCTRYSNKMKRRNRIYEWIIIALPLIGAALYKLNPLFTLIASILTGLEAILEKFKPFLTQSEKELSELRVLQGKFAEILSDIEDGILSFRVDSATDSDLKTLLTKKKKQISKLSPLLDSIVRKVPDNEHLNDEALNYLNSKYNV</sequence>
<protein>
    <recommendedName>
        <fullName evidence="3">SMODS and SLOG-associating 2TM effector domain-containing protein</fullName>
    </recommendedName>
</protein>
<organism evidence="2">
    <name type="scientific">uncultured bacterium BAC10G6</name>
    <dbReference type="NCBI Taxonomy" id="1329522"/>
    <lineage>
        <taxon>Bacteria</taxon>
        <taxon>environmental samples</taxon>
    </lineage>
</organism>
<keyword evidence="1" id="KW-1133">Transmembrane helix</keyword>
<evidence type="ECO:0008006" key="3">
    <source>
        <dbReference type="Google" id="ProtNLM"/>
    </source>
</evidence>
<feature type="transmembrane region" description="Helical" evidence="1">
    <location>
        <begin position="41"/>
        <end position="57"/>
    </location>
</feature>
<keyword evidence="1" id="KW-0812">Transmembrane</keyword>
<proteinExistence type="predicted"/>
<evidence type="ECO:0000256" key="1">
    <source>
        <dbReference type="SAM" id="Phobius"/>
    </source>
</evidence>
<name>R4JIE1_9BACT</name>
<keyword evidence="1" id="KW-0472">Membrane</keyword>
<evidence type="ECO:0000313" key="2">
    <source>
        <dbReference type="EMBL" id="AGK84786.1"/>
    </source>
</evidence>
<reference evidence="2" key="1">
    <citation type="journal article" date="2013" name="Appl. Environ. Microbiol.">
        <title>Functional screening of a metagenomic library reveals operons responsible for enhanced intestinal colonization by gut commensal microbes.</title>
        <authorList>
            <person name="Yoon M.Y."/>
            <person name="Lee K.M."/>
            <person name="Yoon Y."/>
            <person name="Go J."/>
            <person name="Park Y."/>
            <person name="Cho Y.J."/>
            <person name="Tannock G.W."/>
            <person name="Yoon S.S."/>
        </authorList>
    </citation>
    <scope>NUCLEOTIDE SEQUENCE</scope>
</reference>
<dbReference type="AlphaFoldDB" id="R4JIE1"/>